<dbReference type="Gene3D" id="1.20.1440.60">
    <property type="entry name" value="23S rRNA-intervening sequence"/>
    <property type="match status" value="1"/>
</dbReference>
<dbReference type="NCBIfam" id="TIGR02436">
    <property type="entry name" value="four helix bundle protein"/>
    <property type="match status" value="1"/>
</dbReference>
<dbReference type="EMBL" id="JACHDY010000006">
    <property type="protein sequence ID" value="MBB5318883.1"/>
    <property type="molecule type" value="Genomic_DNA"/>
</dbReference>
<sequence>MSKGEYKQFLGMARGSNLEAQTQLVIARELGYGNPQTLKESEDLSIEVGKMLTAMLKKL</sequence>
<comment type="caution">
    <text evidence="1">The sequence shown here is derived from an EMBL/GenBank/DDBJ whole genome shotgun (WGS) entry which is preliminary data.</text>
</comment>
<dbReference type="InterPro" id="IPR012657">
    <property type="entry name" value="23S_rRNA-intervening_sequence"/>
</dbReference>
<evidence type="ECO:0000313" key="1">
    <source>
        <dbReference type="EMBL" id="MBB5318883.1"/>
    </source>
</evidence>
<dbReference type="SUPFAM" id="SSF158446">
    <property type="entry name" value="IVS-encoded protein-like"/>
    <property type="match status" value="1"/>
</dbReference>
<organism evidence="1 2">
    <name type="scientific">Tunturiibacter empetritectus</name>
    <dbReference type="NCBI Taxonomy" id="3069691"/>
    <lineage>
        <taxon>Bacteria</taxon>
        <taxon>Pseudomonadati</taxon>
        <taxon>Acidobacteriota</taxon>
        <taxon>Terriglobia</taxon>
        <taxon>Terriglobales</taxon>
        <taxon>Acidobacteriaceae</taxon>
        <taxon>Tunturiibacter</taxon>
    </lineage>
</organism>
<dbReference type="Proteomes" id="UP000568106">
    <property type="component" value="Unassembled WGS sequence"/>
</dbReference>
<gene>
    <name evidence="1" type="ORF">HDF09_003582</name>
</gene>
<keyword evidence="2" id="KW-1185">Reference proteome</keyword>
<evidence type="ECO:0000313" key="2">
    <source>
        <dbReference type="Proteomes" id="UP000568106"/>
    </source>
</evidence>
<name>A0A7W8MSN5_9BACT</name>
<protein>
    <submittedName>
        <fullName evidence="1">Four helix bundle protein</fullName>
    </submittedName>
</protein>
<proteinExistence type="predicted"/>
<dbReference type="Pfam" id="PF05635">
    <property type="entry name" value="23S_rRNA_IVP"/>
    <property type="match status" value="1"/>
</dbReference>
<reference evidence="1" key="1">
    <citation type="submission" date="2020-08" db="EMBL/GenBank/DDBJ databases">
        <title>Genomic Encyclopedia of Type Strains, Phase IV (KMG-V): Genome sequencing to study the core and pangenomes of soil and plant-associated prokaryotes.</title>
        <authorList>
            <person name="Whitman W."/>
        </authorList>
    </citation>
    <scope>NUCLEOTIDE SEQUENCE [LARGE SCALE GENOMIC DNA]</scope>
    <source>
        <strain evidence="1">M8UP27</strain>
    </source>
</reference>
<dbReference type="AlphaFoldDB" id="A0A7W8MSN5"/>
<dbReference type="InterPro" id="IPR036583">
    <property type="entry name" value="23S_rRNA_IVS_sf"/>
</dbReference>
<accession>A0A7W8MSN5</accession>